<dbReference type="InterPro" id="IPR012340">
    <property type="entry name" value="NA-bd_OB-fold"/>
</dbReference>
<reference evidence="7" key="1">
    <citation type="submission" date="2025-08" db="UniProtKB">
        <authorList>
            <consortium name="RefSeq"/>
        </authorList>
    </citation>
    <scope>IDENTIFICATION</scope>
</reference>
<dbReference type="PROSITE" id="PS50886">
    <property type="entry name" value="TRBD"/>
    <property type="match status" value="1"/>
</dbReference>
<evidence type="ECO:0000313" key="6">
    <source>
        <dbReference type="Proteomes" id="UP000515154"/>
    </source>
</evidence>
<keyword evidence="4" id="KW-0175">Coiled coil</keyword>
<evidence type="ECO:0000256" key="2">
    <source>
        <dbReference type="ARBA" id="ARBA00022884"/>
    </source>
</evidence>
<accession>A0A6P7SVB0</accession>
<dbReference type="Pfam" id="PF01588">
    <property type="entry name" value="tRNA_bind"/>
    <property type="match status" value="1"/>
</dbReference>
<dbReference type="InterPro" id="IPR051270">
    <property type="entry name" value="Tyrosine-tRNA_ligase_regulator"/>
</dbReference>
<feature type="domain" description="TRNA-binding" evidence="5">
    <location>
        <begin position="130"/>
        <end position="231"/>
    </location>
</feature>
<keyword evidence="2 3" id="KW-0694">RNA-binding</keyword>
<dbReference type="AlphaFoldDB" id="A0A6P7SVB0"/>
<evidence type="ECO:0000256" key="3">
    <source>
        <dbReference type="PROSITE-ProRule" id="PRU00209"/>
    </source>
</evidence>
<evidence type="ECO:0000256" key="4">
    <source>
        <dbReference type="SAM" id="Coils"/>
    </source>
</evidence>
<keyword evidence="6" id="KW-1185">Reference proteome</keyword>
<dbReference type="CDD" id="cd02799">
    <property type="entry name" value="tRNA_bind_EMAP-II_like"/>
    <property type="match status" value="1"/>
</dbReference>
<dbReference type="InterPro" id="IPR002547">
    <property type="entry name" value="tRNA-bd_dom"/>
</dbReference>
<name>A0A6P7SVB0_9MOLL</name>
<dbReference type="RefSeq" id="XP_029642215.1">
    <property type="nucleotide sequence ID" value="XM_029786355.2"/>
</dbReference>
<dbReference type="Proteomes" id="UP000515154">
    <property type="component" value="Linkage group LG10"/>
</dbReference>
<evidence type="ECO:0000256" key="1">
    <source>
        <dbReference type="ARBA" id="ARBA00022555"/>
    </source>
</evidence>
<dbReference type="Gene3D" id="2.40.50.140">
    <property type="entry name" value="Nucleic acid-binding proteins"/>
    <property type="match status" value="1"/>
</dbReference>
<proteinExistence type="predicted"/>
<dbReference type="PANTHER" id="PTHR11586:SF33">
    <property type="entry name" value="AMINOACYL TRNA SYNTHASE COMPLEX-INTERACTING MULTIFUNCTIONAL PROTEIN 1"/>
    <property type="match status" value="1"/>
</dbReference>
<evidence type="ECO:0000259" key="5">
    <source>
        <dbReference type="PROSITE" id="PS50886"/>
    </source>
</evidence>
<gene>
    <name evidence="7" type="primary">LOC115216784</name>
</gene>
<dbReference type="SUPFAM" id="SSF50249">
    <property type="entry name" value="Nucleic acid-binding proteins"/>
    <property type="match status" value="1"/>
</dbReference>
<keyword evidence="1 3" id="KW-0820">tRNA-binding</keyword>
<protein>
    <submittedName>
        <fullName evidence="7">Aminoacyl tRNA synthase complex-interacting multifunctional protein 1-like</fullName>
    </submittedName>
</protein>
<sequence>MTSESAIRHLSQRATLAEEILAKLKHQLEDVKRVAMKNIVKKEEERIRRENERLKIEVGDYKKKLMLAEIGNGIRQIPIPNKRNLDQITTDQRVSPTKELEVKKVKAAPKPATPKAAAPVNSDNKTSEVDVSKLHIRVGFVKSAQKHPDADKMYVEEVDMGEEKPRTVVSGLVGAVPLSDIEGHLCVFLSNLKPAKLRGVLSEGMILGANNGDKVELLRPPPGSVPGDRVVCAKYPGEPERVITPKNKIWDFVKPDVKTNNSCVATYKGEPLIIEGKGQVTVPSVSDSQIC</sequence>
<feature type="coiled-coil region" evidence="4">
    <location>
        <begin position="7"/>
        <end position="64"/>
    </location>
</feature>
<dbReference type="KEGG" id="osn:115216784"/>
<evidence type="ECO:0000313" key="7">
    <source>
        <dbReference type="RefSeq" id="XP_029642215.1"/>
    </source>
</evidence>
<dbReference type="PANTHER" id="PTHR11586">
    <property type="entry name" value="TRNA-AMINOACYLATION COFACTOR ARC1 FAMILY MEMBER"/>
    <property type="match status" value="1"/>
</dbReference>
<organism evidence="6 7">
    <name type="scientific">Octopus sinensis</name>
    <name type="common">East Asian common octopus</name>
    <dbReference type="NCBI Taxonomy" id="2607531"/>
    <lineage>
        <taxon>Eukaryota</taxon>
        <taxon>Metazoa</taxon>
        <taxon>Spiralia</taxon>
        <taxon>Lophotrochozoa</taxon>
        <taxon>Mollusca</taxon>
        <taxon>Cephalopoda</taxon>
        <taxon>Coleoidea</taxon>
        <taxon>Octopodiformes</taxon>
        <taxon>Octopoda</taxon>
        <taxon>Incirrata</taxon>
        <taxon>Octopodidae</taxon>
        <taxon>Octopus</taxon>
    </lineage>
</organism>
<dbReference type="GO" id="GO:0000049">
    <property type="term" value="F:tRNA binding"/>
    <property type="evidence" value="ECO:0007669"/>
    <property type="project" value="UniProtKB-UniRule"/>
</dbReference>